<evidence type="ECO:0000313" key="2">
    <source>
        <dbReference type="Proteomes" id="UP000003835"/>
    </source>
</evidence>
<dbReference type="AlphaFoldDB" id="B4VYZ3"/>
<organism evidence="1 2">
    <name type="scientific">Coleofasciculus chthonoplastes PCC 7420</name>
    <dbReference type="NCBI Taxonomy" id="118168"/>
    <lineage>
        <taxon>Bacteria</taxon>
        <taxon>Bacillati</taxon>
        <taxon>Cyanobacteriota</taxon>
        <taxon>Cyanophyceae</taxon>
        <taxon>Coleofasciculales</taxon>
        <taxon>Coleofasciculaceae</taxon>
        <taxon>Coleofasciculus</taxon>
    </lineage>
</organism>
<dbReference type="HOGENOM" id="CLU_3268482_0_0_3"/>
<reference evidence="1 2" key="1">
    <citation type="submission" date="2008-07" db="EMBL/GenBank/DDBJ databases">
        <authorList>
            <person name="Tandeau de Marsac N."/>
            <person name="Ferriera S."/>
            <person name="Johnson J."/>
            <person name="Kravitz S."/>
            <person name="Beeson K."/>
            <person name="Sutton G."/>
            <person name="Rogers Y.-H."/>
            <person name="Friedman R."/>
            <person name="Frazier M."/>
            <person name="Venter J.C."/>
        </authorList>
    </citation>
    <scope>NUCLEOTIDE SEQUENCE [LARGE SCALE GENOMIC DNA]</scope>
    <source>
        <strain evidence="1 2">PCC 7420</strain>
    </source>
</reference>
<proteinExistence type="predicted"/>
<name>B4VYZ3_9CYAN</name>
<gene>
    <name evidence="1" type="ORF">MC7420_3306</name>
</gene>
<evidence type="ECO:0000313" key="1">
    <source>
        <dbReference type="EMBL" id="EDX72860.1"/>
    </source>
</evidence>
<dbReference type="EMBL" id="DS989861">
    <property type="protein sequence ID" value="EDX72860.1"/>
    <property type="molecule type" value="Genomic_DNA"/>
</dbReference>
<accession>B4VYZ3</accession>
<dbReference type="Proteomes" id="UP000003835">
    <property type="component" value="Unassembled WGS sequence"/>
</dbReference>
<sequence length="41" mass="4782">MGGDFPNTLPRKGMETVDRRKILLTLRHFPNTLPRKGTETW</sequence>
<keyword evidence="2" id="KW-1185">Reference proteome</keyword>
<protein>
    <submittedName>
        <fullName evidence="1">Uncharacterized protein</fullName>
    </submittedName>
</protein>
<dbReference type="STRING" id="118168.MC7420_3306"/>